<evidence type="ECO:0000256" key="3">
    <source>
        <dbReference type="ARBA" id="ARBA00023015"/>
    </source>
</evidence>
<dbReference type="Gene3D" id="1.20.5.780">
    <property type="entry name" value="Single helix bin"/>
    <property type="match status" value="1"/>
</dbReference>
<sequence>MIKSSRIAVRLPEEQDALIRAAAEVEGSTVTEFTVNAAVARAKDVLADQRLFTLGSEAWTEFLTILDRPVTRKPRLERLFTEKSIFE</sequence>
<keyword evidence="2" id="KW-1277">Toxin-antitoxin system</keyword>
<evidence type="ECO:0000256" key="1">
    <source>
        <dbReference type="ARBA" id="ARBA00022491"/>
    </source>
</evidence>
<accession>F8B6M2</accession>
<dbReference type="InterPro" id="IPR010985">
    <property type="entry name" value="Ribbon_hlx_hlx"/>
</dbReference>
<evidence type="ECO:0000256" key="5">
    <source>
        <dbReference type="ARBA" id="ARBA00023163"/>
    </source>
</evidence>
<keyword evidence="3" id="KW-0805">Transcription regulation</keyword>
<dbReference type="EMBL" id="CP002801">
    <property type="protein sequence ID" value="AEH10231.1"/>
    <property type="molecule type" value="Genomic_DNA"/>
</dbReference>
<dbReference type="KEGG" id="fsy:FsymDg_2905"/>
<proteinExistence type="inferred from homology"/>
<keyword evidence="5" id="KW-0804">Transcription</keyword>
<dbReference type="SUPFAM" id="SSF47598">
    <property type="entry name" value="Ribbon-helix-helix"/>
    <property type="match status" value="1"/>
</dbReference>
<reference evidence="7 8" key="1">
    <citation type="submission" date="2011-05" db="EMBL/GenBank/DDBJ databases">
        <title>Complete sequence of chromosome of Frankia symbiont of Datisca glomerata.</title>
        <authorList>
            <consortium name="US DOE Joint Genome Institute"/>
            <person name="Lucas S."/>
            <person name="Han J."/>
            <person name="Lapidus A."/>
            <person name="Cheng J.-F."/>
            <person name="Goodwin L."/>
            <person name="Pitluck S."/>
            <person name="Peters L."/>
            <person name="Mikhailova N."/>
            <person name="Chertkov O."/>
            <person name="Teshima H."/>
            <person name="Han C."/>
            <person name="Tapia R."/>
            <person name="Land M."/>
            <person name="Hauser L."/>
            <person name="Kyrpides N."/>
            <person name="Ivanova N."/>
            <person name="Pagani I."/>
            <person name="Berry A."/>
            <person name="Pawlowski K."/>
            <person name="Persson T."/>
            <person name="Vanden Heuvel B."/>
            <person name="Benson D."/>
            <person name="Woyke T."/>
        </authorList>
    </citation>
    <scope>NUCLEOTIDE SEQUENCE [LARGE SCALE GENOMIC DNA]</scope>
    <source>
        <strain evidence="8">4085684</strain>
    </source>
</reference>
<dbReference type="Pfam" id="PF08681">
    <property type="entry name" value="TacA1"/>
    <property type="match status" value="1"/>
</dbReference>
<dbReference type="AlphaFoldDB" id="F8B6M2"/>
<dbReference type="eggNOG" id="COG4453">
    <property type="taxonomic scope" value="Bacteria"/>
</dbReference>
<evidence type="ECO:0000256" key="6">
    <source>
        <dbReference type="ARBA" id="ARBA00049988"/>
    </source>
</evidence>
<dbReference type="InterPro" id="IPR014795">
    <property type="entry name" value="TacA_1-like"/>
</dbReference>
<comment type="similarity">
    <text evidence="6">Belongs to the TacA antitoxin family.</text>
</comment>
<gene>
    <name evidence="7" type="ordered locus">FsymDg_2905</name>
</gene>
<dbReference type="GO" id="GO:0006355">
    <property type="term" value="P:regulation of DNA-templated transcription"/>
    <property type="evidence" value="ECO:0007669"/>
    <property type="project" value="InterPro"/>
</dbReference>
<dbReference type="RefSeq" id="WP_013874132.1">
    <property type="nucleotide sequence ID" value="NC_015656.1"/>
</dbReference>
<keyword evidence="4" id="KW-0238">DNA-binding</keyword>
<evidence type="ECO:0000256" key="4">
    <source>
        <dbReference type="ARBA" id="ARBA00023125"/>
    </source>
</evidence>
<evidence type="ECO:0008006" key="9">
    <source>
        <dbReference type="Google" id="ProtNLM"/>
    </source>
</evidence>
<dbReference type="HOGENOM" id="CLU_152494_1_2_11"/>
<keyword evidence="1" id="KW-0678">Repressor</keyword>
<dbReference type="PANTHER" id="PTHR35401">
    <property type="entry name" value="COPG FAMILY HELIX-TURN-HELIX PROTEIN-RELATED-RELATED"/>
    <property type="match status" value="1"/>
</dbReference>
<name>F8B6M2_9ACTN</name>
<protein>
    <recommendedName>
        <fullName evidence="9">DUF1778 domain-containing protein</fullName>
    </recommendedName>
</protein>
<dbReference type="Proteomes" id="UP000001549">
    <property type="component" value="Chromosome"/>
</dbReference>
<dbReference type="GO" id="GO:0003677">
    <property type="term" value="F:DNA binding"/>
    <property type="evidence" value="ECO:0007669"/>
    <property type="project" value="UniProtKB-KW"/>
</dbReference>
<keyword evidence="8" id="KW-1185">Reference proteome</keyword>
<evidence type="ECO:0000313" key="7">
    <source>
        <dbReference type="EMBL" id="AEH10231.1"/>
    </source>
</evidence>
<organism evidence="7 8">
    <name type="scientific">Candidatus Protofrankia datiscae</name>
    <dbReference type="NCBI Taxonomy" id="2716812"/>
    <lineage>
        <taxon>Bacteria</taxon>
        <taxon>Bacillati</taxon>
        <taxon>Actinomycetota</taxon>
        <taxon>Actinomycetes</taxon>
        <taxon>Frankiales</taxon>
        <taxon>Frankiaceae</taxon>
        <taxon>Protofrankia</taxon>
    </lineage>
</organism>
<evidence type="ECO:0000313" key="8">
    <source>
        <dbReference type="Proteomes" id="UP000001549"/>
    </source>
</evidence>
<dbReference type="PANTHER" id="PTHR35401:SF1">
    <property type="entry name" value="CYTOPLASMIC PROTEIN"/>
    <property type="match status" value="1"/>
</dbReference>
<evidence type="ECO:0000256" key="2">
    <source>
        <dbReference type="ARBA" id="ARBA00022649"/>
    </source>
</evidence>
<dbReference type="STRING" id="656024.FsymDg_2905"/>